<dbReference type="AlphaFoldDB" id="A0A7D5JR09"/>
<dbReference type="EMBL" id="MN821364">
    <property type="protein sequence ID" value="QLG00498.1"/>
    <property type="molecule type" value="Genomic_DNA"/>
</dbReference>
<sequence>MIILPEQTVFSPSETDRNPVIFSYASYVKFLIFLRRA</sequence>
<organism evidence="1">
    <name type="scientific">Leclercia adecarboxylata</name>
    <dbReference type="NCBI Taxonomy" id="83655"/>
    <lineage>
        <taxon>Bacteria</taxon>
        <taxon>Pseudomonadati</taxon>
        <taxon>Pseudomonadota</taxon>
        <taxon>Gammaproteobacteria</taxon>
        <taxon>Enterobacterales</taxon>
        <taxon>Enterobacteriaceae</taxon>
        <taxon>Leclercia</taxon>
    </lineage>
</organism>
<geneLocation type="plasmid" evidence="1">
    <name>pP12375-3FII</name>
</geneLocation>
<protein>
    <submittedName>
        <fullName evidence="1">Uncharacterized protein</fullName>
    </submittedName>
</protein>
<keyword evidence="1" id="KW-0614">Plasmid</keyword>
<evidence type="ECO:0000313" key="1">
    <source>
        <dbReference type="EMBL" id="QLG00498.1"/>
    </source>
</evidence>
<proteinExistence type="predicted"/>
<name>A0A7D5JR09_9ENTR</name>
<reference evidence="1" key="1">
    <citation type="submission" date="2019-12" db="EMBL/GenBank/DDBJ databases">
        <authorList>
            <person name="Zhou D."/>
        </authorList>
    </citation>
    <scope>NUCLEOTIDE SEQUENCE</scope>
    <source>
        <strain evidence="1">P12375</strain>
        <plasmid evidence="1">pP12375-3FII</plasmid>
    </source>
</reference>
<accession>A0A7D5JR09</accession>